<proteinExistence type="predicted"/>
<dbReference type="AlphaFoldDB" id="A0A399RXY2"/>
<dbReference type="GO" id="GO:0015562">
    <property type="term" value="F:efflux transmembrane transporter activity"/>
    <property type="evidence" value="ECO:0007669"/>
    <property type="project" value="InterPro"/>
</dbReference>
<dbReference type="Proteomes" id="UP000266005">
    <property type="component" value="Unassembled WGS sequence"/>
</dbReference>
<accession>A0A399RXY2</accession>
<organism evidence="1 2">
    <name type="scientific">Pontibacter oryzae</name>
    <dbReference type="NCBI Taxonomy" id="2304593"/>
    <lineage>
        <taxon>Bacteria</taxon>
        <taxon>Pseudomonadati</taxon>
        <taxon>Bacteroidota</taxon>
        <taxon>Cytophagia</taxon>
        <taxon>Cytophagales</taxon>
        <taxon>Hymenobacteraceae</taxon>
        <taxon>Pontibacter</taxon>
    </lineage>
</organism>
<evidence type="ECO:0008006" key="3">
    <source>
        <dbReference type="Google" id="ProtNLM"/>
    </source>
</evidence>
<reference evidence="2" key="1">
    <citation type="submission" date="2018-08" db="EMBL/GenBank/DDBJ databases">
        <title>Mucilaginibacter sp. MYSH2.</title>
        <authorList>
            <person name="Seo T."/>
        </authorList>
    </citation>
    <scope>NUCLEOTIDE SEQUENCE [LARGE SCALE GENOMIC DNA]</scope>
    <source>
        <strain evidence="2">KIRAN</strain>
    </source>
</reference>
<dbReference type="EMBL" id="QWGE01000005">
    <property type="protein sequence ID" value="RIJ34255.1"/>
    <property type="molecule type" value="Genomic_DNA"/>
</dbReference>
<sequence length="230" mass="25886">MSINLNQTRDAIGTLHQIPEPSAVLGDWQPVLQQQDLGSADLTMKWPVFTECKLNLVVTAARLKYSASQTQTESTREELLASLTEAYFRVRMASEALDLRQRVKNSVKVHANNAEKLFKNRMTPKVELLFLSVVFLTGLFRYREGASMGLFFITLPMLSDLSYPIEGFPPFFQKLSWVFPSTWGVRGFVKLTQMGVPLQDVAGSLPQALVYYILASVVLKGLVRSAWYTS</sequence>
<comment type="caution">
    <text evidence="1">The sequence shown here is derived from an EMBL/GenBank/DDBJ whole genome shotgun (WGS) entry which is preliminary data.</text>
</comment>
<protein>
    <recommendedName>
        <fullName evidence="3">ABC transporter permease</fullName>
    </recommendedName>
</protein>
<name>A0A399RXY2_9BACT</name>
<gene>
    <name evidence="1" type="ORF">D1627_15115</name>
</gene>
<evidence type="ECO:0000313" key="2">
    <source>
        <dbReference type="Proteomes" id="UP000266005"/>
    </source>
</evidence>
<keyword evidence="2" id="KW-1185">Reference proteome</keyword>
<evidence type="ECO:0000313" key="1">
    <source>
        <dbReference type="EMBL" id="RIJ34255.1"/>
    </source>
</evidence>
<dbReference type="SUPFAM" id="SSF56954">
    <property type="entry name" value="Outer membrane efflux proteins (OEP)"/>
    <property type="match status" value="1"/>
</dbReference>
<dbReference type="Gene3D" id="1.20.1600.10">
    <property type="entry name" value="Outer membrane efflux proteins (OEP)"/>
    <property type="match status" value="1"/>
</dbReference>